<evidence type="ECO:0000256" key="5">
    <source>
        <dbReference type="ARBA" id="ARBA00022989"/>
    </source>
</evidence>
<keyword evidence="5 7" id="KW-1133">Transmembrane helix</keyword>
<dbReference type="HOGENOM" id="CLU_095255_0_0_14"/>
<dbReference type="PANTHER" id="PTHR30335:SF1">
    <property type="entry name" value="NA(+)-TRANSLOCATING NADH-QUINONE REDUCTASE SUBUNIT E"/>
    <property type="match status" value="1"/>
</dbReference>
<evidence type="ECO:0000256" key="2">
    <source>
        <dbReference type="ARBA" id="ARBA00022448"/>
    </source>
</evidence>
<keyword evidence="8" id="KW-0560">Oxidoreductase</keyword>
<feature type="transmembrane region" description="Helical" evidence="7">
    <location>
        <begin position="103"/>
        <end position="122"/>
    </location>
</feature>
<dbReference type="EMBL" id="CP000896">
    <property type="protein sequence ID" value="ABX81579.1"/>
    <property type="molecule type" value="Genomic_DNA"/>
</dbReference>
<comment type="subcellular location">
    <subcellularLocation>
        <location evidence="1">Endomembrane system</location>
        <topology evidence="1">Multi-pass membrane protein</topology>
    </subcellularLocation>
</comment>
<dbReference type="KEGG" id="acl:ACL_0969"/>
<dbReference type="RefSeq" id="WP_012242910.1">
    <property type="nucleotide sequence ID" value="NC_010163.1"/>
</dbReference>
<evidence type="ECO:0000256" key="6">
    <source>
        <dbReference type="ARBA" id="ARBA00023136"/>
    </source>
</evidence>
<evidence type="ECO:0000256" key="4">
    <source>
        <dbReference type="ARBA" id="ARBA00022967"/>
    </source>
</evidence>
<dbReference type="GO" id="GO:0012505">
    <property type="term" value="C:endomembrane system"/>
    <property type="evidence" value="ECO:0007669"/>
    <property type="project" value="UniProtKB-SubCell"/>
</dbReference>
<dbReference type="STRING" id="441768.ACL_0969"/>
<dbReference type="AlphaFoldDB" id="A9NGU9"/>
<reference evidence="8 9" key="1">
    <citation type="journal article" date="2011" name="J. Bacteriol.">
        <title>Complete genome and proteome of Acholeplasma laidlawii.</title>
        <authorList>
            <person name="Lazarev V.N."/>
            <person name="Levitskii S.A."/>
            <person name="Basovskii Y.I."/>
            <person name="Chukin M.M."/>
            <person name="Akopian T.A."/>
            <person name="Vereshchagin V.V."/>
            <person name="Kostrjukova E.S."/>
            <person name="Kovaleva G.Y."/>
            <person name="Kazanov M.D."/>
            <person name="Malko D.B."/>
            <person name="Vitreschak A.G."/>
            <person name="Sernova N.V."/>
            <person name="Gelfand M.S."/>
            <person name="Demina I.A."/>
            <person name="Serebryakova M.V."/>
            <person name="Galyamina M.A."/>
            <person name="Vtyurin N.N."/>
            <person name="Rogov S.I."/>
            <person name="Alexeev D.G."/>
            <person name="Ladygina V.G."/>
            <person name="Govorun V.M."/>
        </authorList>
    </citation>
    <scope>NUCLEOTIDE SEQUENCE [LARGE SCALE GENOMIC DNA]</scope>
    <source>
        <strain evidence="8 9">PG-8A</strain>
    </source>
</reference>
<dbReference type="eggNOG" id="COG2209">
    <property type="taxonomic scope" value="Bacteria"/>
</dbReference>
<feature type="transmembrane region" description="Helical" evidence="7">
    <location>
        <begin position="170"/>
        <end position="189"/>
    </location>
</feature>
<keyword evidence="2" id="KW-0813">Transport</keyword>
<keyword evidence="6 7" id="KW-0472">Membrane</keyword>
<dbReference type="GeneID" id="41339116"/>
<feature type="transmembrane region" description="Helical" evidence="7">
    <location>
        <begin position="6"/>
        <end position="30"/>
    </location>
</feature>
<dbReference type="EC" id="1.6.5.-" evidence="8"/>
<evidence type="ECO:0000256" key="3">
    <source>
        <dbReference type="ARBA" id="ARBA00022692"/>
    </source>
</evidence>
<evidence type="ECO:0000313" key="8">
    <source>
        <dbReference type="EMBL" id="ABX81579.1"/>
    </source>
</evidence>
<dbReference type="GO" id="GO:0016491">
    <property type="term" value="F:oxidoreductase activity"/>
    <property type="evidence" value="ECO:0007669"/>
    <property type="project" value="UniProtKB-KW"/>
</dbReference>
<evidence type="ECO:0000256" key="1">
    <source>
        <dbReference type="ARBA" id="ARBA00004127"/>
    </source>
</evidence>
<keyword evidence="8" id="KW-0830">Ubiquinone</keyword>
<evidence type="ECO:0000313" key="9">
    <source>
        <dbReference type="Proteomes" id="UP000008558"/>
    </source>
</evidence>
<dbReference type="Proteomes" id="UP000008558">
    <property type="component" value="Chromosome"/>
</dbReference>
<feature type="transmembrane region" description="Helical" evidence="7">
    <location>
        <begin position="128"/>
        <end position="149"/>
    </location>
</feature>
<organism evidence="8 9">
    <name type="scientific">Acholeplasma laidlawii (strain PG-8A)</name>
    <dbReference type="NCBI Taxonomy" id="441768"/>
    <lineage>
        <taxon>Bacteria</taxon>
        <taxon>Bacillati</taxon>
        <taxon>Mycoplasmatota</taxon>
        <taxon>Mollicutes</taxon>
        <taxon>Acholeplasmatales</taxon>
        <taxon>Acholeplasmataceae</taxon>
        <taxon>Acholeplasma</taxon>
    </lineage>
</organism>
<keyword evidence="4" id="KW-1278">Translocase</keyword>
<dbReference type="PIRSF" id="PIRSF006102">
    <property type="entry name" value="NQR_DE"/>
    <property type="match status" value="1"/>
</dbReference>
<name>A9NGU9_ACHLI</name>
<feature type="transmembrane region" description="Helical" evidence="7">
    <location>
        <begin position="37"/>
        <end position="58"/>
    </location>
</feature>
<feature type="transmembrane region" description="Helical" evidence="7">
    <location>
        <begin position="70"/>
        <end position="91"/>
    </location>
</feature>
<dbReference type="Pfam" id="PF02508">
    <property type="entry name" value="Rnf-Nqr"/>
    <property type="match status" value="1"/>
</dbReference>
<protein>
    <submittedName>
        <fullName evidence="8">Na+-transporting NADH:ubiquinone oxidoreductase subunit E</fullName>
        <ecNumber evidence="8">1.6.5.-</ecNumber>
    </submittedName>
</protein>
<accession>A9NGU9</accession>
<proteinExistence type="predicted"/>
<dbReference type="InterPro" id="IPR050133">
    <property type="entry name" value="NqrDE/RnfAE_oxidrdctase"/>
</dbReference>
<evidence type="ECO:0000256" key="7">
    <source>
        <dbReference type="SAM" id="Phobius"/>
    </source>
</evidence>
<sequence>MELIELFLASILSNNIALIFILGMCSLIAVSTSIKNSVNMGVAVIFVVTITAIINWPIYELLKATGTEQLALLVFIIVIAAFVQFLEMFLAKYFPKIYESFGIFLPLITVNCIVLSVSLFFQQRNYDFLQTTVFAFGSSVGWTFAMILLAGVRQKMYRVSNLPKGLRGRAIAFLILGILALAFIGFTGIGRVSF</sequence>
<keyword evidence="9" id="KW-1185">Reference proteome</keyword>
<dbReference type="InterPro" id="IPR003667">
    <property type="entry name" value="NqrDE/RnfAE"/>
</dbReference>
<dbReference type="OrthoDB" id="9803631at2"/>
<gene>
    <name evidence="8" type="primary">nqrE</name>
    <name evidence="8" type="ordered locus">ACL_0969</name>
</gene>
<keyword evidence="3 7" id="KW-0812">Transmembrane</keyword>
<dbReference type="GO" id="GO:0005886">
    <property type="term" value="C:plasma membrane"/>
    <property type="evidence" value="ECO:0007669"/>
    <property type="project" value="TreeGrafter"/>
</dbReference>
<dbReference type="PANTHER" id="PTHR30335">
    <property type="entry name" value="INTEGRAL MEMBRANE PROTEIN OF SOXR-REDUCING COMPLEX"/>
    <property type="match status" value="1"/>
</dbReference>